<dbReference type="STRING" id="578455.G2QW26"/>
<dbReference type="eggNOG" id="ENOG502R0V7">
    <property type="taxonomic scope" value="Eukaryota"/>
</dbReference>
<organism evidence="2 3">
    <name type="scientific">Thermothielavioides terrestris (strain ATCC 38088 / NRRL 8126)</name>
    <name type="common">Thielavia terrestris</name>
    <dbReference type="NCBI Taxonomy" id="578455"/>
    <lineage>
        <taxon>Eukaryota</taxon>
        <taxon>Fungi</taxon>
        <taxon>Dikarya</taxon>
        <taxon>Ascomycota</taxon>
        <taxon>Pezizomycotina</taxon>
        <taxon>Sordariomycetes</taxon>
        <taxon>Sordariomycetidae</taxon>
        <taxon>Sordariales</taxon>
        <taxon>Chaetomiaceae</taxon>
        <taxon>Thermothielavioides</taxon>
        <taxon>Thermothielavioides terrestris</taxon>
    </lineage>
</organism>
<keyword evidence="1" id="KW-0732">Signal</keyword>
<keyword evidence="3" id="KW-1185">Reference proteome</keyword>
<dbReference type="KEGG" id="ttt:THITE_2140512"/>
<dbReference type="Proteomes" id="UP000008181">
    <property type="component" value="Chromosome 1"/>
</dbReference>
<dbReference type="GeneID" id="11515579"/>
<name>G2QW26_THETT</name>
<gene>
    <name evidence="2" type="ORF">THITE_2140512</name>
</gene>
<dbReference type="RefSeq" id="XP_003648533.1">
    <property type="nucleotide sequence ID" value="XM_003648485.1"/>
</dbReference>
<protein>
    <submittedName>
        <fullName evidence="2">Uncharacterized protein</fullName>
    </submittedName>
</protein>
<feature type="signal peptide" evidence="1">
    <location>
        <begin position="1"/>
        <end position="21"/>
    </location>
</feature>
<evidence type="ECO:0000313" key="2">
    <source>
        <dbReference type="EMBL" id="AEO62197.1"/>
    </source>
</evidence>
<evidence type="ECO:0000256" key="1">
    <source>
        <dbReference type="SAM" id="SignalP"/>
    </source>
</evidence>
<dbReference type="Gene3D" id="2.40.160.20">
    <property type="match status" value="1"/>
</dbReference>
<dbReference type="PANTHER" id="PTHR37315">
    <property type="entry name" value="UPF0311 PROTEIN BLR7842"/>
    <property type="match status" value="1"/>
</dbReference>
<sequence>MKSAFLGSLYCVLMLVGLGLSTDNRMPPKAPGLSHLYTVNITGGDAVPVGPGPRGTRLVVPILGGNFAGPKLKAHPPLGTVLPIGADWALTDANGVNGSLTANVRQTFKTDDGAFIQVFETGEVQPDGSAFVRLAYETGSEAYYWLNTVVAIGIIHNVDTNHLTIDTWQMTAP</sequence>
<feature type="chain" id="PRO_5003436683" evidence="1">
    <location>
        <begin position="22"/>
        <end position="173"/>
    </location>
</feature>
<dbReference type="PANTHER" id="PTHR37315:SF1">
    <property type="entry name" value="UPF0311 PROTEIN BLR7842"/>
    <property type="match status" value="1"/>
</dbReference>
<dbReference type="OrthoDB" id="2544694at2759"/>
<proteinExistence type="predicted"/>
<dbReference type="AlphaFoldDB" id="G2QW26"/>
<dbReference type="HOGENOM" id="CLU_096872_2_1_1"/>
<reference evidence="2 3" key="1">
    <citation type="journal article" date="2011" name="Nat. Biotechnol.">
        <title>Comparative genomic analysis of the thermophilic biomass-degrading fungi Myceliophthora thermophila and Thielavia terrestris.</title>
        <authorList>
            <person name="Berka R.M."/>
            <person name="Grigoriev I.V."/>
            <person name="Otillar R."/>
            <person name="Salamov A."/>
            <person name="Grimwood J."/>
            <person name="Reid I."/>
            <person name="Ishmael N."/>
            <person name="John T."/>
            <person name="Darmond C."/>
            <person name="Moisan M.-C."/>
            <person name="Henrissat B."/>
            <person name="Coutinho P.M."/>
            <person name="Lombard V."/>
            <person name="Natvig D.O."/>
            <person name="Lindquist E."/>
            <person name="Schmutz J."/>
            <person name="Lucas S."/>
            <person name="Harris P."/>
            <person name="Powlowski J."/>
            <person name="Bellemare A."/>
            <person name="Taylor D."/>
            <person name="Butler G."/>
            <person name="de Vries R.P."/>
            <person name="Allijn I.E."/>
            <person name="van den Brink J."/>
            <person name="Ushinsky S."/>
            <person name="Storms R."/>
            <person name="Powell A.J."/>
            <person name="Paulsen I.T."/>
            <person name="Elbourne L.D.H."/>
            <person name="Baker S.E."/>
            <person name="Magnuson J."/>
            <person name="LaBoissiere S."/>
            <person name="Clutterbuck A.J."/>
            <person name="Martinez D."/>
            <person name="Wogulis M."/>
            <person name="de Leon A.L."/>
            <person name="Rey M.W."/>
            <person name="Tsang A."/>
        </authorList>
    </citation>
    <scope>NUCLEOTIDE SEQUENCE [LARGE SCALE GENOMIC DNA]</scope>
    <source>
        <strain evidence="3">ATCC 38088 / NRRL 8126</strain>
    </source>
</reference>
<accession>G2QW26</accession>
<dbReference type="Pfam" id="PF11578">
    <property type="entry name" value="DUF3237"/>
    <property type="match status" value="1"/>
</dbReference>
<evidence type="ECO:0000313" key="3">
    <source>
        <dbReference type="Proteomes" id="UP000008181"/>
    </source>
</evidence>
<dbReference type="InterPro" id="IPR020915">
    <property type="entry name" value="UPF0311"/>
</dbReference>
<dbReference type="EMBL" id="CP003009">
    <property type="protein sequence ID" value="AEO62197.1"/>
    <property type="molecule type" value="Genomic_DNA"/>
</dbReference>